<protein>
    <submittedName>
        <fullName evidence="8">MFS transporter, DHA1 family, inner membrane transport protein</fullName>
    </submittedName>
</protein>
<dbReference type="Proteomes" id="UP000198967">
    <property type="component" value="Unassembled WGS sequence"/>
</dbReference>
<dbReference type="STRING" id="366584.SAMN05216377_109169"/>
<dbReference type="InterPro" id="IPR050189">
    <property type="entry name" value="MFS_Efflux_Transporters"/>
</dbReference>
<evidence type="ECO:0000259" key="7">
    <source>
        <dbReference type="PROSITE" id="PS50850"/>
    </source>
</evidence>
<evidence type="ECO:0000313" key="9">
    <source>
        <dbReference type="Proteomes" id="UP000198967"/>
    </source>
</evidence>
<dbReference type="OrthoDB" id="9814237at2"/>
<dbReference type="SUPFAM" id="SSF103473">
    <property type="entry name" value="MFS general substrate transporter"/>
    <property type="match status" value="1"/>
</dbReference>
<keyword evidence="2" id="KW-1003">Cell membrane</keyword>
<organism evidence="8 9">
    <name type="scientific">Pseudonocardia oroxyli</name>
    <dbReference type="NCBI Taxonomy" id="366584"/>
    <lineage>
        <taxon>Bacteria</taxon>
        <taxon>Bacillati</taxon>
        <taxon>Actinomycetota</taxon>
        <taxon>Actinomycetes</taxon>
        <taxon>Pseudonocardiales</taxon>
        <taxon>Pseudonocardiaceae</taxon>
        <taxon>Pseudonocardia</taxon>
    </lineage>
</organism>
<keyword evidence="4 6" id="KW-1133">Transmembrane helix</keyword>
<feature type="transmembrane region" description="Helical" evidence="6">
    <location>
        <begin position="132"/>
        <end position="154"/>
    </location>
</feature>
<reference evidence="8 9" key="1">
    <citation type="submission" date="2016-10" db="EMBL/GenBank/DDBJ databases">
        <authorList>
            <person name="de Groot N.N."/>
        </authorList>
    </citation>
    <scope>NUCLEOTIDE SEQUENCE [LARGE SCALE GENOMIC DNA]</scope>
    <source>
        <strain evidence="8 9">CGMCC 4.3143</strain>
    </source>
</reference>
<dbReference type="Gene3D" id="1.20.1250.20">
    <property type="entry name" value="MFS general substrate transporter like domains"/>
    <property type="match status" value="1"/>
</dbReference>
<feature type="transmembrane region" description="Helical" evidence="6">
    <location>
        <begin position="267"/>
        <end position="286"/>
    </location>
</feature>
<dbReference type="Pfam" id="PF07690">
    <property type="entry name" value="MFS_1"/>
    <property type="match status" value="1"/>
</dbReference>
<dbReference type="InterPro" id="IPR036259">
    <property type="entry name" value="MFS_trans_sf"/>
</dbReference>
<feature type="transmembrane region" description="Helical" evidence="6">
    <location>
        <begin position="331"/>
        <end position="353"/>
    </location>
</feature>
<name>A0A1G7RX02_PSEOR</name>
<dbReference type="PANTHER" id="PTHR43124:SF3">
    <property type="entry name" value="CHLORAMPHENICOL EFFLUX PUMP RV0191"/>
    <property type="match status" value="1"/>
</dbReference>
<evidence type="ECO:0000256" key="3">
    <source>
        <dbReference type="ARBA" id="ARBA00022692"/>
    </source>
</evidence>
<dbReference type="GO" id="GO:0022857">
    <property type="term" value="F:transmembrane transporter activity"/>
    <property type="evidence" value="ECO:0007669"/>
    <property type="project" value="InterPro"/>
</dbReference>
<accession>A0A1G7RX02</accession>
<feature type="transmembrane region" description="Helical" evidence="6">
    <location>
        <begin position="292"/>
        <end position="310"/>
    </location>
</feature>
<dbReference type="CDD" id="cd17324">
    <property type="entry name" value="MFS_NepI_like"/>
    <property type="match status" value="1"/>
</dbReference>
<evidence type="ECO:0000313" key="8">
    <source>
        <dbReference type="EMBL" id="SDG15353.1"/>
    </source>
</evidence>
<dbReference type="GO" id="GO:0005886">
    <property type="term" value="C:plasma membrane"/>
    <property type="evidence" value="ECO:0007669"/>
    <property type="project" value="UniProtKB-SubCell"/>
</dbReference>
<dbReference type="InterPro" id="IPR011701">
    <property type="entry name" value="MFS"/>
</dbReference>
<feature type="domain" description="Major facilitator superfamily (MFS) profile" evidence="7">
    <location>
        <begin position="4"/>
        <end position="380"/>
    </location>
</feature>
<dbReference type="InterPro" id="IPR020846">
    <property type="entry name" value="MFS_dom"/>
</dbReference>
<dbReference type="PANTHER" id="PTHR43124">
    <property type="entry name" value="PURINE EFFLUX PUMP PBUE"/>
    <property type="match status" value="1"/>
</dbReference>
<evidence type="ECO:0000256" key="2">
    <source>
        <dbReference type="ARBA" id="ARBA00022475"/>
    </source>
</evidence>
<dbReference type="EMBL" id="FNBE01000009">
    <property type="protein sequence ID" value="SDG15353.1"/>
    <property type="molecule type" value="Genomic_DNA"/>
</dbReference>
<feature type="transmembrane region" description="Helical" evidence="6">
    <location>
        <begin position="44"/>
        <end position="63"/>
    </location>
</feature>
<keyword evidence="9" id="KW-1185">Reference proteome</keyword>
<dbReference type="RefSeq" id="WP_093084770.1">
    <property type="nucleotide sequence ID" value="NZ_FNBE01000009.1"/>
</dbReference>
<dbReference type="AlphaFoldDB" id="A0A1G7RX02"/>
<keyword evidence="3 6" id="KW-0812">Transmembrane</keyword>
<proteinExistence type="predicted"/>
<feature type="transmembrane region" description="Helical" evidence="6">
    <location>
        <begin position="359"/>
        <end position="376"/>
    </location>
</feature>
<evidence type="ECO:0000256" key="4">
    <source>
        <dbReference type="ARBA" id="ARBA00022989"/>
    </source>
</evidence>
<sequence length="388" mass="39715">MRLPLLVLALGAFALGTGEFTVMGLLPQVASDLAISIPQAGNLVSAYAIGVVVGAPLLIAAATRLPRRQALILTIGLYGVAHLLSAVAPNYPLLLVARFLSGLPHGAYFGIAAIVAGMLARPERRARAMAQVFMGLTVANIVGVPLSTLLGQLVGWRWTFALVGVIALATAVAVRFVVPDVRPDGEPARLADELRALTRRPVWMSLAVAVVGGAALFTSYSYIAPMLTEVAGYPEAAITLVLAMFGVGMTVGNVIGARLADWDPLRAILLVLPTIAVVALALVPAMHHPVSAAIVLFLFAIATFAVLPSVQLRIIDGAAGAPHMAAGSMHAAFNLANAAGAWLGGAAIAAGFGLTSPNVVAAALALLGLGIALITARVERRVPATSAA</sequence>
<feature type="transmembrane region" description="Helical" evidence="6">
    <location>
        <begin position="103"/>
        <end position="120"/>
    </location>
</feature>
<feature type="transmembrane region" description="Helical" evidence="6">
    <location>
        <begin position="160"/>
        <end position="181"/>
    </location>
</feature>
<evidence type="ECO:0000256" key="6">
    <source>
        <dbReference type="SAM" id="Phobius"/>
    </source>
</evidence>
<evidence type="ECO:0000256" key="1">
    <source>
        <dbReference type="ARBA" id="ARBA00004651"/>
    </source>
</evidence>
<evidence type="ECO:0000256" key="5">
    <source>
        <dbReference type="ARBA" id="ARBA00023136"/>
    </source>
</evidence>
<feature type="transmembrane region" description="Helical" evidence="6">
    <location>
        <begin position="236"/>
        <end position="255"/>
    </location>
</feature>
<dbReference type="PROSITE" id="PS50850">
    <property type="entry name" value="MFS"/>
    <property type="match status" value="1"/>
</dbReference>
<comment type="subcellular location">
    <subcellularLocation>
        <location evidence="1">Cell membrane</location>
        <topology evidence="1">Multi-pass membrane protein</topology>
    </subcellularLocation>
</comment>
<keyword evidence="5 6" id="KW-0472">Membrane</keyword>
<feature type="transmembrane region" description="Helical" evidence="6">
    <location>
        <begin position="70"/>
        <end position="91"/>
    </location>
</feature>
<feature type="transmembrane region" description="Helical" evidence="6">
    <location>
        <begin position="202"/>
        <end position="224"/>
    </location>
</feature>
<gene>
    <name evidence="8" type="ORF">SAMN05216377_109169</name>
</gene>